<dbReference type="PANTHER" id="PTHR45626">
    <property type="entry name" value="TRANSCRIPTION TERMINATION FACTOR 2-RELATED"/>
    <property type="match status" value="1"/>
</dbReference>
<dbReference type="Pfam" id="PF00271">
    <property type="entry name" value="Helicase_C"/>
    <property type="match status" value="1"/>
</dbReference>
<evidence type="ECO:0000256" key="1">
    <source>
        <dbReference type="ARBA" id="ARBA00022741"/>
    </source>
</evidence>
<dbReference type="InterPro" id="IPR050628">
    <property type="entry name" value="SNF2_RAD54_helicase_TF"/>
</dbReference>
<keyword evidence="3" id="KW-0067">ATP-binding</keyword>
<dbReference type="GO" id="GO:0005524">
    <property type="term" value="F:ATP binding"/>
    <property type="evidence" value="ECO:0007669"/>
    <property type="project" value="UniProtKB-KW"/>
</dbReference>
<dbReference type="Proteomes" id="UP000226037">
    <property type="component" value="Segment"/>
</dbReference>
<dbReference type="Gene3D" id="3.40.50.300">
    <property type="entry name" value="P-loop containing nucleotide triphosphate hydrolases"/>
    <property type="match status" value="2"/>
</dbReference>
<evidence type="ECO:0000313" key="6">
    <source>
        <dbReference type="Proteomes" id="UP000226037"/>
    </source>
</evidence>
<reference evidence="6" key="1">
    <citation type="submission" date="2017-08" db="EMBL/GenBank/DDBJ databases">
        <authorList>
            <person name="de Groot N.N."/>
        </authorList>
    </citation>
    <scope>NUCLEOTIDE SEQUENCE [LARGE SCALE GENOMIC DNA]</scope>
</reference>
<evidence type="ECO:0000259" key="4">
    <source>
        <dbReference type="PROSITE" id="PS51194"/>
    </source>
</evidence>
<dbReference type="GO" id="GO:0006281">
    <property type="term" value="P:DNA repair"/>
    <property type="evidence" value="ECO:0007669"/>
    <property type="project" value="TreeGrafter"/>
</dbReference>
<evidence type="ECO:0000313" key="5">
    <source>
        <dbReference type="EMBL" id="ASZ74725.1"/>
    </source>
</evidence>
<dbReference type="SUPFAM" id="SSF52540">
    <property type="entry name" value="P-loop containing nucleoside triphosphate hydrolases"/>
    <property type="match status" value="2"/>
</dbReference>
<sequence length="615" mass="69915">MHLPADDVDAEIERLLNVPVHPDRIAMVQEHPDYPGCLYFDVGDWDNRQDFYRAYHKWMSRHLVLNEVFLLDSFLETIAKDGWAVIFEESTRGILEDHARWSTPFEVDGYQLLDYQIFSLNKALERHLLGRETNEDRFYFWNWSAGAGKSFCAGAAIKRLQEYEGLGMGVDLVIAATTSDLKINLHRFLVAGGIDAIRTDGDKRRRRKLYAEGHHCLVMNFEKLKFDFDELAELTAGKRVLFILDEAQKLISDEGQNGSREALDKLTRGCEATVWPMSATVVGPSPLRFRDVFSLHGHPRSNPLGTKKAFVETYAREVKTKMQPTRNGGSFPLTTYNWDHAKLQEIRHRVADQTMAVRRKSNMPTIPVHVQASEGQREAFDIITEHARAAVLGRGLDPGPYMRLLQMVAITPEALRVTEDSIAADIIAEHPHLAEGHAPKIDLLNEMLEAVRDQEDQAVCFVHWTTGGLHLISPKLRVQHVKHWGTGQSRRMSQKAVDDFKKMPGITAFLSSDAGALGLSFQNARYVINIDPIRDYDLLTQRNKRIDRADSTLEGLTSYVMITEDSVEERIWHICQARMRLSAATQGTVEELTPEDVELAEMPEEVSNRWVLFGE</sequence>
<dbReference type="PANTHER" id="PTHR45626:SF14">
    <property type="entry name" value="ATP-DEPENDENT DNA HELICASE (EUROFUNG)"/>
    <property type="match status" value="1"/>
</dbReference>
<protein>
    <submittedName>
        <fullName evidence="5">DNA helicase</fullName>
    </submittedName>
</protein>
<proteinExistence type="predicted"/>
<dbReference type="InterPro" id="IPR001650">
    <property type="entry name" value="Helicase_C-like"/>
</dbReference>
<keyword evidence="5" id="KW-0347">Helicase</keyword>
<feature type="domain" description="Helicase C-terminal" evidence="4">
    <location>
        <begin position="443"/>
        <end position="600"/>
    </location>
</feature>
<keyword evidence="1" id="KW-0547">Nucleotide-binding</keyword>
<keyword evidence="6" id="KW-1185">Reference proteome</keyword>
<gene>
    <name evidence="5" type="ORF">SEA_PHABBA_186</name>
</gene>
<accession>A0A249XSK5</accession>
<keyword evidence="2" id="KW-0378">Hydrolase</keyword>
<evidence type="ECO:0000256" key="2">
    <source>
        <dbReference type="ARBA" id="ARBA00022801"/>
    </source>
</evidence>
<evidence type="ECO:0000256" key="3">
    <source>
        <dbReference type="ARBA" id="ARBA00022840"/>
    </source>
</evidence>
<name>A0A249XSK5_9CAUD</name>
<dbReference type="EMBL" id="MF668280">
    <property type="protein sequence ID" value="ASZ74725.1"/>
    <property type="molecule type" value="Genomic_DNA"/>
</dbReference>
<dbReference type="GO" id="GO:0016787">
    <property type="term" value="F:hydrolase activity"/>
    <property type="evidence" value="ECO:0007669"/>
    <property type="project" value="UniProtKB-KW"/>
</dbReference>
<dbReference type="GO" id="GO:0004386">
    <property type="term" value="F:helicase activity"/>
    <property type="evidence" value="ECO:0007669"/>
    <property type="project" value="UniProtKB-KW"/>
</dbReference>
<dbReference type="GO" id="GO:0008094">
    <property type="term" value="F:ATP-dependent activity, acting on DNA"/>
    <property type="evidence" value="ECO:0007669"/>
    <property type="project" value="TreeGrafter"/>
</dbReference>
<organism evidence="5 6">
    <name type="scientific">Mycobacterium phage Phabba</name>
    <dbReference type="NCBI Taxonomy" id="2027899"/>
    <lineage>
        <taxon>Viruses</taxon>
        <taxon>Duplodnaviria</taxon>
        <taxon>Heunggongvirae</taxon>
        <taxon>Uroviricota</taxon>
        <taxon>Caudoviricetes</taxon>
        <taxon>Ceeclamvirinae</taxon>
        <taxon>Myrnavirus</taxon>
        <taxon>Myrnavirus phabba</taxon>
        <taxon>Myranavirus phabba</taxon>
    </lineage>
</organism>
<dbReference type="PROSITE" id="PS51194">
    <property type="entry name" value="HELICASE_CTER"/>
    <property type="match status" value="1"/>
</dbReference>
<dbReference type="InterPro" id="IPR027417">
    <property type="entry name" value="P-loop_NTPase"/>
</dbReference>